<reference evidence="3 4" key="1">
    <citation type="submission" date="2016-01" db="EMBL/GenBank/DDBJ databases">
        <title>Amycolatopsis coloradensis genome sequencing and assembly.</title>
        <authorList>
            <person name="Mayilraj S."/>
        </authorList>
    </citation>
    <scope>NUCLEOTIDE SEQUENCE [LARGE SCALE GENOMIC DNA]</scope>
    <source>
        <strain evidence="3 4">DSM 44225</strain>
    </source>
</reference>
<feature type="compositionally biased region" description="Basic and acidic residues" evidence="2">
    <location>
        <begin position="406"/>
        <end position="418"/>
    </location>
</feature>
<gene>
    <name evidence="3" type="ORF">BS329_00690</name>
</gene>
<comment type="caution">
    <text evidence="3">The sequence shown here is derived from an EMBL/GenBank/DDBJ whole genome shotgun (WGS) entry which is preliminary data.</text>
</comment>
<dbReference type="AlphaFoldDB" id="A0A1R0L3F2"/>
<sequence length="437" mass="48553">MAQENTSTGTPAPHPVPHALGGGHPTPPVPPAEPSPSAWGRVDDEGTVYVNTPDGERAVGVWQAGSPDEGLLHYARRFDDLRTEVELLETRLESGAGDPKHALATATQLRDGLAEAAVVGDIAALGGRIEQVIAHAEKALASAKQEREEARAAAVVRKQALADEAEKLAAESTQWKAAGDRLRAILDEWKTVKGVDRKTDDELWKRFSKAREAFNRRRGSHFAELDKQRAGAKNRKEELIAEAEALSESEDWGDTAGRYKDLMTEWKAAGRAPKDSDEALWQRFRAAQDKFFARRSSVFSERDAEFATNAQRKEELLVEAEKIDPAANLDAAKNHLRKIQEQWDEIGKVPRERIRELDGRLKAVQDAVKSAEDSKWRRTDPEAQARAAQFRERVEQFESQAAKARAAGDERRAKKADEQAAQWREWLEAAEAAIADR</sequence>
<dbReference type="InterPro" id="IPR007139">
    <property type="entry name" value="DUF349"/>
</dbReference>
<dbReference type="Proteomes" id="UP000187486">
    <property type="component" value="Unassembled WGS sequence"/>
</dbReference>
<feature type="compositionally biased region" description="Polar residues" evidence="2">
    <location>
        <begin position="1"/>
        <end position="10"/>
    </location>
</feature>
<feature type="region of interest" description="Disordered" evidence="2">
    <location>
        <begin position="370"/>
        <end position="420"/>
    </location>
</feature>
<dbReference type="STRING" id="76021.BS329_00690"/>
<feature type="compositionally biased region" description="Pro residues" evidence="2">
    <location>
        <begin position="25"/>
        <end position="34"/>
    </location>
</feature>
<name>A0A1R0L3F2_9PSEU</name>
<dbReference type="OrthoDB" id="5422202at2"/>
<proteinExistence type="predicted"/>
<keyword evidence="4" id="KW-1185">Reference proteome</keyword>
<evidence type="ECO:0000313" key="4">
    <source>
        <dbReference type="Proteomes" id="UP000187486"/>
    </source>
</evidence>
<accession>A0A1R0L3F2</accession>
<feature type="region of interest" description="Disordered" evidence="2">
    <location>
        <begin position="1"/>
        <end position="52"/>
    </location>
</feature>
<evidence type="ECO:0000313" key="3">
    <source>
        <dbReference type="EMBL" id="OLZ57237.1"/>
    </source>
</evidence>
<feature type="coiled-coil region" evidence="1">
    <location>
        <begin position="222"/>
        <end position="249"/>
    </location>
</feature>
<protein>
    <submittedName>
        <fullName evidence="3">DNA repair ATPase</fullName>
    </submittedName>
</protein>
<organism evidence="3 4">
    <name type="scientific">Amycolatopsis coloradensis</name>
    <dbReference type="NCBI Taxonomy" id="76021"/>
    <lineage>
        <taxon>Bacteria</taxon>
        <taxon>Bacillati</taxon>
        <taxon>Actinomycetota</taxon>
        <taxon>Actinomycetes</taxon>
        <taxon>Pseudonocardiales</taxon>
        <taxon>Pseudonocardiaceae</taxon>
        <taxon>Amycolatopsis</taxon>
    </lineage>
</organism>
<dbReference type="RefSeq" id="WP_076154755.1">
    <property type="nucleotide sequence ID" value="NZ_JBEZVB010000006.1"/>
</dbReference>
<feature type="compositionally biased region" description="Basic and acidic residues" evidence="2">
    <location>
        <begin position="370"/>
        <end position="396"/>
    </location>
</feature>
<evidence type="ECO:0000256" key="1">
    <source>
        <dbReference type="SAM" id="Coils"/>
    </source>
</evidence>
<evidence type="ECO:0000256" key="2">
    <source>
        <dbReference type="SAM" id="MobiDB-lite"/>
    </source>
</evidence>
<dbReference type="EMBL" id="MQUQ01000001">
    <property type="protein sequence ID" value="OLZ57237.1"/>
    <property type="molecule type" value="Genomic_DNA"/>
</dbReference>
<dbReference type="Pfam" id="PF03993">
    <property type="entry name" value="DUF349"/>
    <property type="match status" value="3"/>
</dbReference>
<keyword evidence="1" id="KW-0175">Coiled coil</keyword>